<protein>
    <submittedName>
        <fullName evidence="1">Uncharacterized protein</fullName>
    </submittedName>
</protein>
<gene>
    <name evidence="1" type="ORF">LCGC14_1036190</name>
</gene>
<comment type="caution">
    <text evidence="1">The sequence shown here is derived from an EMBL/GenBank/DDBJ whole genome shotgun (WGS) entry which is preliminary data.</text>
</comment>
<accession>A0A0F9QBB0</accession>
<name>A0A0F9QBB0_9ZZZZ</name>
<evidence type="ECO:0000313" key="1">
    <source>
        <dbReference type="EMBL" id="KKN10471.1"/>
    </source>
</evidence>
<reference evidence="1" key="1">
    <citation type="journal article" date="2015" name="Nature">
        <title>Complex archaea that bridge the gap between prokaryotes and eukaryotes.</title>
        <authorList>
            <person name="Spang A."/>
            <person name="Saw J.H."/>
            <person name="Jorgensen S.L."/>
            <person name="Zaremba-Niedzwiedzka K."/>
            <person name="Martijn J."/>
            <person name="Lind A.E."/>
            <person name="van Eijk R."/>
            <person name="Schleper C."/>
            <person name="Guy L."/>
            <person name="Ettema T.J."/>
        </authorList>
    </citation>
    <scope>NUCLEOTIDE SEQUENCE</scope>
</reference>
<dbReference type="AlphaFoldDB" id="A0A0F9QBB0"/>
<organism evidence="1">
    <name type="scientific">marine sediment metagenome</name>
    <dbReference type="NCBI Taxonomy" id="412755"/>
    <lineage>
        <taxon>unclassified sequences</taxon>
        <taxon>metagenomes</taxon>
        <taxon>ecological metagenomes</taxon>
    </lineage>
</organism>
<sequence length="183" mass="20637">MGEQKHPDMFVQETKKGYARVTADGRVVLKPAEGVTEQELILYALKGLLEFKQADEGETYVKAVTGPLLAEFNRLEALEDDKKQDDTQRGEREKIILHDSDGKVMCAGEIVDTEKDDAGHTLNVLEFEVRFTTTMRRPDDEFSQKHYDAVLRLVIGHGLAREAERFQPGITACDARWAAVTKE</sequence>
<dbReference type="EMBL" id="LAZR01004241">
    <property type="protein sequence ID" value="KKN10471.1"/>
    <property type="molecule type" value="Genomic_DNA"/>
</dbReference>
<proteinExistence type="predicted"/>